<sequence length="309" mass="33258">MATRIDRRVALDGDQRLRRARHRWTAVLIGALLFGTAVYLLAVHTRTGQRLEDAALRGATQVDADLRQTALDMFHTITVTSQLAAAFLVGLIGLLRRQVWLAVAGVGVILGGQAVTQVLKYHVLSRPDLVSINGTFADNTLPSGHTTAAMSLLFATLIVMPYRFRGVAMFVTLTWAVGIGAYTVIIRAHRLSDTLAADAVALVVACAASHFLARTGRIRAVISPGAARFTLRTVFVVLVGAVGAASLTLGLVQVLNAASAHLNDRPAEWHLFLGSQWLAAAGSIGAALLFWWTWHRLETKRSGDPVSTR</sequence>
<accession>A0ACC6MAK8</accession>
<evidence type="ECO:0000313" key="2">
    <source>
        <dbReference type="Proteomes" id="UP001289645"/>
    </source>
</evidence>
<comment type="caution">
    <text evidence="1">The sequence shown here is derived from an EMBL/GenBank/DDBJ whole genome shotgun (WGS) entry which is preliminary data.</text>
</comment>
<organism evidence="1 2">
    <name type="scientific">Mycolicibacterium parafortuitum</name>
    <name type="common">Mycobacterium parafortuitum</name>
    <dbReference type="NCBI Taxonomy" id="39692"/>
    <lineage>
        <taxon>Bacteria</taxon>
        <taxon>Bacillati</taxon>
        <taxon>Actinomycetota</taxon>
        <taxon>Actinomycetes</taxon>
        <taxon>Mycobacteriales</taxon>
        <taxon>Mycobacteriaceae</taxon>
        <taxon>Mycolicibacterium</taxon>
    </lineage>
</organism>
<protein>
    <submittedName>
        <fullName evidence="1">Phosphatase PAP2 family protein</fullName>
    </submittedName>
</protein>
<keyword evidence="2" id="KW-1185">Reference proteome</keyword>
<name>A0ACC6MAK8_MYCPF</name>
<gene>
    <name evidence="1" type="ORF">OHX15_01130</name>
</gene>
<dbReference type="EMBL" id="JAOXLN010000001">
    <property type="protein sequence ID" value="MDZ5083979.1"/>
    <property type="molecule type" value="Genomic_DNA"/>
</dbReference>
<proteinExistence type="predicted"/>
<dbReference type="Proteomes" id="UP001289645">
    <property type="component" value="Unassembled WGS sequence"/>
</dbReference>
<evidence type="ECO:0000313" key="1">
    <source>
        <dbReference type="EMBL" id="MDZ5083979.1"/>
    </source>
</evidence>
<reference evidence="1 2" key="1">
    <citation type="journal article" date="2021" name="Chemosphere">
        <title>Bioballs carrying a syntrophic Rhodococcus and Mycolicibacterium consortium for simultaneous sorption and biodegradation of fuel oil in contaminated freshwater.</title>
        <authorList>
            <person name="Naloka K."/>
            <person name="Polrit D."/>
            <person name="Muangchinda C."/>
            <person name="Thoetkiattikul H."/>
            <person name="Pinyakong O."/>
        </authorList>
    </citation>
    <scope>NUCLEOTIDE SEQUENCE [LARGE SCALE GENOMIC DNA]</scope>
    <source>
        <strain evidence="1 2">J101</strain>
    </source>
</reference>